<dbReference type="EMBL" id="JABTTQ020000104">
    <property type="protein sequence ID" value="KAK6141632.1"/>
    <property type="molecule type" value="Genomic_DNA"/>
</dbReference>
<dbReference type="PANTHER" id="PTHR31286">
    <property type="entry name" value="GLYCINE-RICH CELL WALL STRUCTURAL PROTEIN 1.8-LIKE"/>
    <property type="match status" value="1"/>
</dbReference>
<evidence type="ECO:0000259" key="2">
    <source>
        <dbReference type="Pfam" id="PF14392"/>
    </source>
</evidence>
<dbReference type="Proteomes" id="UP001318860">
    <property type="component" value="Unassembled WGS sequence"/>
</dbReference>
<protein>
    <recommendedName>
        <fullName evidence="2">Zinc knuckle CX2CX4HX4C domain-containing protein</fullName>
    </recommendedName>
</protein>
<feature type="transmembrane region" description="Helical" evidence="1">
    <location>
        <begin position="281"/>
        <end position="299"/>
    </location>
</feature>
<sequence length="341" mass="38594">MSRNMFMFIFQDKEDLANVLKNRPWTIMGGLLMLSVCTSGEVPNELNFSYSAFWVQAHGLPLDYLTNQNGSKIGELLGTFVYTDWEICCGKFSCRKFLRLKVVLDVRKPILTGFWLKRNGLSDVWIDFKYEKLGVFCYKCGLIGNNYRTCKFPSGNAKFGPWLRADLRECDYGGDGNLICGARSTVVDKRVDQDVCTTLLAVPKAKATLDKFSNLGDVAFEHTFARKDSDEQTQDEAGDSIQRSKLWQRLIFNSIDSTIMLVNCVVVFSLMKSVDESEGNWTLFILMATYLFHLSRKFVRVKRGFGFFEAQNGLIPSSDGSGNAVAEILILILFFVILVSF</sequence>
<proteinExistence type="predicted"/>
<gene>
    <name evidence="3" type="ORF">DH2020_024635</name>
</gene>
<evidence type="ECO:0000256" key="1">
    <source>
        <dbReference type="SAM" id="Phobius"/>
    </source>
</evidence>
<feature type="transmembrane region" description="Helical" evidence="1">
    <location>
        <begin position="320"/>
        <end position="339"/>
    </location>
</feature>
<dbReference type="InterPro" id="IPR040256">
    <property type="entry name" value="At4g02000-like"/>
</dbReference>
<dbReference type="Pfam" id="PF14392">
    <property type="entry name" value="zf-CCHC_4"/>
    <property type="match status" value="1"/>
</dbReference>
<keyword evidence="4" id="KW-1185">Reference proteome</keyword>
<feature type="domain" description="Zinc knuckle CX2CX4HX4C" evidence="2">
    <location>
        <begin position="104"/>
        <end position="151"/>
    </location>
</feature>
<keyword evidence="1" id="KW-0812">Transmembrane</keyword>
<dbReference type="PANTHER" id="PTHR31286:SF178">
    <property type="entry name" value="DUF4283 DOMAIN-CONTAINING PROTEIN"/>
    <property type="match status" value="1"/>
</dbReference>
<keyword evidence="1" id="KW-0472">Membrane</keyword>
<accession>A0ABR0W203</accession>
<organism evidence="3 4">
    <name type="scientific">Rehmannia glutinosa</name>
    <name type="common">Chinese foxglove</name>
    <dbReference type="NCBI Taxonomy" id="99300"/>
    <lineage>
        <taxon>Eukaryota</taxon>
        <taxon>Viridiplantae</taxon>
        <taxon>Streptophyta</taxon>
        <taxon>Embryophyta</taxon>
        <taxon>Tracheophyta</taxon>
        <taxon>Spermatophyta</taxon>
        <taxon>Magnoliopsida</taxon>
        <taxon>eudicotyledons</taxon>
        <taxon>Gunneridae</taxon>
        <taxon>Pentapetalae</taxon>
        <taxon>asterids</taxon>
        <taxon>lamiids</taxon>
        <taxon>Lamiales</taxon>
        <taxon>Orobanchaceae</taxon>
        <taxon>Rehmannieae</taxon>
        <taxon>Rehmannia</taxon>
    </lineage>
</organism>
<comment type="caution">
    <text evidence="3">The sequence shown here is derived from an EMBL/GenBank/DDBJ whole genome shotgun (WGS) entry which is preliminary data.</text>
</comment>
<evidence type="ECO:0000313" key="3">
    <source>
        <dbReference type="EMBL" id="KAK6141632.1"/>
    </source>
</evidence>
<reference evidence="3 4" key="1">
    <citation type="journal article" date="2021" name="Comput. Struct. Biotechnol. J.">
        <title>De novo genome assembly of the potent medicinal plant Rehmannia glutinosa using nanopore technology.</title>
        <authorList>
            <person name="Ma L."/>
            <person name="Dong C."/>
            <person name="Song C."/>
            <person name="Wang X."/>
            <person name="Zheng X."/>
            <person name="Niu Y."/>
            <person name="Chen S."/>
            <person name="Feng W."/>
        </authorList>
    </citation>
    <scope>NUCLEOTIDE SEQUENCE [LARGE SCALE GENOMIC DNA]</scope>
    <source>
        <strain evidence="3">DH-2019</strain>
    </source>
</reference>
<name>A0ABR0W203_REHGL</name>
<evidence type="ECO:0000313" key="4">
    <source>
        <dbReference type="Proteomes" id="UP001318860"/>
    </source>
</evidence>
<dbReference type="InterPro" id="IPR025836">
    <property type="entry name" value="Zn_knuckle_CX2CX4HX4C"/>
</dbReference>
<feature type="transmembrane region" description="Helical" evidence="1">
    <location>
        <begin position="250"/>
        <end position="269"/>
    </location>
</feature>
<keyword evidence="1" id="KW-1133">Transmembrane helix</keyword>